<keyword evidence="11" id="KW-0156">Chromatin regulator</keyword>
<reference evidence="19 20" key="1">
    <citation type="journal article" date="2022" name="Front. Cell. Infect. Microbiol.">
        <title>The Genomes of Two Strains of Taenia crassiceps the Animal Model for the Study of Human Cysticercosis.</title>
        <authorList>
            <person name="Bobes R.J."/>
            <person name="Estrada K."/>
            <person name="Rios-Valencia D.G."/>
            <person name="Calderon-Gallegos A."/>
            <person name="de la Torre P."/>
            <person name="Carrero J.C."/>
            <person name="Sanchez-Flores A."/>
            <person name="Laclette J.P."/>
        </authorList>
    </citation>
    <scope>NUCLEOTIDE SEQUENCE [LARGE SCALE GENOMIC DNA]</scope>
    <source>
        <strain evidence="19">WFUcys</strain>
    </source>
</reference>
<feature type="compositionally biased region" description="Basic and acidic residues" evidence="15">
    <location>
        <begin position="981"/>
        <end position="998"/>
    </location>
</feature>
<evidence type="ECO:0000256" key="15">
    <source>
        <dbReference type="SAM" id="MobiDB-lite"/>
    </source>
</evidence>
<evidence type="ECO:0000259" key="17">
    <source>
        <dbReference type="PROSITE" id="PS50867"/>
    </source>
</evidence>
<evidence type="ECO:0000256" key="10">
    <source>
        <dbReference type="ARBA" id="ARBA00022833"/>
    </source>
</evidence>
<evidence type="ECO:0000313" key="19">
    <source>
        <dbReference type="EMBL" id="KAL5112003.1"/>
    </source>
</evidence>
<evidence type="ECO:0000259" key="16">
    <source>
        <dbReference type="PROSITE" id="PS50280"/>
    </source>
</evidence>
<evidence type="ECO:0000256" key="7">
    <source>
        <dbReference type="ARBA" id="ARBA00022691"/>
    </source>
</evidence>
<evidence type="ECO:0000256" key="1">
    <source>
        <dbReference type="ARBA" id="ARBA00004123"/>
    </source>
</evidence>
<evidence type="ECO:0000256" key="9">
    <source>
        <dbReference type="ARBA" id="ARBA00022737"/>
    </source>
</evidence>
<feature type="region of interest" description="Disordered" evidence="15">
    <location>
        <begin position="436"/>
        <end position="459"/>
    </location>
</feature>
<keyword evidence="4" id="KW-0678">Repressor</keyword>
<organism evidence="19 20">
    <name type="scientific">Taenia crassiceps</name>
    <dbReference type="NCBI Taxonomy" id="6207"/>
    <lineage>
        <taxon>Eukaryota</taxon>
        <taxon>Metazoa</taxon>
        <taxon>Spiralia</taxon>
        <taxon>Lophotrochozoa</taxon>
        <taxon>Platyhelminthes</taxon>
        <taxon>Cestoda</taxon>
        <taxon>Eucestoda</taxon>
        <taxon>Cyclophyllidea</taxon>
        <taxon>Taeniidae</taxon>
        <taxon>Taenia</taxon>
    </lineage>
</organism>
<dbReference type="InterPro" id="IPR001739">
    <property type="entry name" value="Methyl_CpG_DNA-bd"/>
</dbReference>
<evidence type="ECO:0000256" key="3">
    <source>
        <dbReference type="ARBA" id="ARBA00022454"/>
    </source>
</evidence>
<feature type="domain" description="MBD" evidence="18">
    <location>
        <begin position="534"/>
        <end position="604"/>
    </location>
</feature>
<dbReference type="InterPro" id="IPR041291">
    <property type="entry name" value="TUDOR_5"/>
</dbReference>
<evidence type="ECO:0000256" key="5">
    <source>
        <dbReference type="ARBA" id="ARBA00022603"/>
    </source>
</evidence>
<dbReference type="Pfam" id="PF18359">
    <property type="entry name" value="Tudor_5"/>
    <property type="match status" value="1"/>
</dbReference>
<dbReference type="InterPro" id="IPR016177">
    <property type="entry name" value="DNA-bd_dom_sf"/>
</dbReference>
<dbReference type="InterPro" id="IPR046341">
    <property type="entry name" value="SET_dom_sf"/>
</dbReference>
<comment type="caution">
    <text evidence="19">The sequence shown here is derived from an EMBL/GenBank/DDBJ whole genome shotgun (WGS) entry which is preliminary data.</text>
</comment>
<dbReference type="Pfam" id="PF00856">
    <property type="entry name" value="SET"/>
    <property type="match status" value="1"/>
</dbReference>
<feature type="compositionally biased region" description="Polar residues" evidence="15">
    <location>
        <begin position="831"/>
        <end position="841"/>
    </location>
</feature>
<dbReference type="Gene3D" id="2.30.30.140">
    <property type="match status" value="2"/>
</dbReference>
<feature type="region of interest" description="Disordered" evidence="15">
    <location>
        <begin position="815"/>
        <end position="859"/>
    </location>
</feature>
<gene>
    <name evidence="19" type="ORF">TcWFU_004629</name>
</gene>
<keyword evidence="5" id="KW-0489">Methyltransferase</keyword>
<dbReference type="SMART" id="SM00317">
    <property type="entry name" value="SET"/>
    <property type="match status" value="1"/>
</dbReference>
<evidence type="ECO:0000256" key="11">
    <source>
        <dbReference type="ARBA" id="ARBA00022853"/>
    </source>
</evidence>
<feature type="domain" description="SET" evidence="16">
    <location>
        <begin position="742"/>
        <end position="1333"/>
    </location>
</feature>
<dbReference type="PROSITE" id="PS50280">
    <property type="entry name" value="SET"/>
    <property type="match status" value="1"/>
</dbReference>
<dbReference type="Gene3D" id="2.170.270.10">
    <property type="entry name" value="SET domain"/>
    <property type="match status" value="2"/>
</dbReference>
<dbReference type="PANTHER" id="PTHR46024">
    <property type="entry name" value="HISTONE-LYSINE N-METHYLTRANSFERASE EGGLESS"/>
    <property type="match status" value="1"/>
</dbReference>
<keyword evidence="12" id="KW-0805">Transcription regulation</keyword>
<dbReference type="Pfam" id="PF18358">
    <property type="entry name" value="Tudor_4"/>
    <property type="match status" value="1"/>
</dbReference>
<dbReference type="PROSITE" id="PS50982">
    <property type="entry name" value="MBD"/>
    <property type="match status" value="1"/>
</dbReference>
<evidence type="ECO:0000313" key="20">
    <source>
        <dbReference type="Proteomes" id="UP001651158"/>
    </source>
</evidence>
<keyword evidence="14" id="KW-0539">Nucleus</keyword>
<evidence type="ECO:0008006" key="21">
    <source>
        <dbReference type="Google" id="ProtNLM"/>
    </source>
</evidence>
<protein>
    <recommendedName>
        <fullName evidence="21">Histone-lysine N-methyltransferase eggless</fullName>
    </recommendedName>
</protein>
<accession>A0ABR4QR13</accession>
<feature type="region of interest" description="Disordered" evidence="15">
    <location>
        <begin position="971"/>
        <end position="1024"/>
    </location>
</feature>
<dbReference type="PANTHER" id="PTHR46024:SF1">
    <property type="entry name" value="HISTONE-LYSINE N-METHYLTRANSFERASE EGGLESS"/>
    <property type="match status" value="1"/>
</dbReference>
<dbReference type="Pfam" id="PF05033">
    <property type="entry name" value="Pre-SET"/>
    <property type="match status" value="1"/>
</dbReference>
<dbReference type="InterPro" id="IPR051516">
    <property type="entry name" value="SETDB_methyltransferase"/>
</dbReference>
<keyword evidence="3" id="KW-0158">Chromosome</keyword>
<keyword evidence="6" id="KW-0808">Transferase</keyword>
<keyword evidence="13" id="KW-0804">Transcription</keyword>
<keyword evidence="7" id="KW-0949">S-adenosyl-L-methionine</keyword>
<dbReference type="SMART" id="SM00468">
    <property type="entry name" value="PreSET"/>
    <property type="match status" value="1"/>
</dbReference>
<dbReference type="InterPro" id="IPR001214">
    <property type="entry name" value="SET_dom"/>
</dbReference>
<evidence type="ECO:0000259" key="18">
    <source>
        <dbReference type="PROSITE" id="PS50982"/>
    </source>
</evidence>
<dbReference type="Proteomes" id="UP001651158">
    <property type="component" value="Unassembled WGS sequence"/>
</dbReference>
<dbReference type="SUPFAM" id="SSF82199">
    <property type="entry name" value="SET domain"/>
    <property type="match status" value="1"/>
</dbReference>
<sequence>MSITDATKKIIQASLTAFDEANVYDDIILYVIQKHALELSFISDPDVRYNIMNQRAATALEELGVVDDLVNIMKGVGLSDLLSNLQDEKDKLQVKQMELSEQLNALAKGLIDLQISAFGQLEFKVDSSPTNYPLRLKRPEDVASDPFCEPPIAAVIRSWRSVQPYELTLGIRGSVGQVVLVRLSEGVWSPGVITQLLYREEPLSLIDLNQHVNSGGSKISSERYRSDAKSDGNIRYLVNVEYPPQRQFCDVVDQTKVALSSSSEALMQKYPVGARVVALYQDANGVSAYYSGIVGEPPNSYNNYRYLIFFDDGYAYYAQSDCIFRVFAQSKENWRLVNPEIQEFIKRYLAQFPQRPMVKLSVDQTIQAELNGNWLQAMVVQVDHSLVLLRFPSGNVEWIYRGSKRLGPLSNKPSANGSQSVEVDYASVQTHLVGEHGLHQKTRKSATGRGPGRKPLSNVASVVSSTDAAGVTTTLPSLQEAEETGRIQPYLDSFIQSIRVKPYVDHKCVAGCLKSAILLDDPSSGHRSESPFDYRGLNPLEIPLRAGWLRIYIKATPEAEGRDVIAYVAPCGRHIRSFSELDHFLHQTGSQLTSDLFCFDKEIKINEEFRCEKAFIRIADLSYGKENVPVPCVNSVDNESPCFIDYISNRKPIGNVEINEDPDFLVCCDCTDNCRDRTKCACQQLTIEASAFSSTKGMVDTSVGYRYRRLSQFTMGGIYECNSRCKCDRRCQNRVVQQGVWVRTQVFKTNRKGWGIRALNAIPKGAFICTYAGAIYDDTKAIEEGYDNGDEYQAELDYIETVEKHKIDYEPYAIEPEESSDCDPPSSNPSVTQLRPSASSRTARKRGDRGGYVRHNSSSSVSSYSACSAVSKVGEKVGGEADPTVEQAVTMSFGDSKISPPSPSVGESEERMVMSSILDQALAFASSSTTDQVQKLEESMNPSETKLPPEVIKKCNDLLKSKTTPEAEAIEYAGSGNNRGKHSELPDTGRVDRMKSEESNSYAENADGESTHSCPSDAAPTDSPAVDTVVPMDVAASAGDNTIGEEPTKLLNVSKFTIPAPGLTSFEGISNLSEIMTSASFDRLPVVKLTRLSKREKRLASFSAKRSRGGSRTHLARRLTGAKMWLPAARSVIRGPRSSALAMAYRPTRPRQLLLIASLKKSASNADIVCSTSHSTEPKRSSSAVDLLRMNHSQTRAGDRRPRGRAREHRIHTTIASMTGHGRVGESTEISTAARALTASPSTSTLVPWANRRFYPIAQRDWLPARNYFGDEEPFVMDAKKMGNLGRYFNHSCEPNVFVQNVFISSHDPRFPEVAFFAKRNIAAGEELTWDYGYVVDAVPFKVLYCYCGEPSCRIRLL</sequence>
<evidence type="ECO:0000256" key="4">
    <source>
        <dbReference type="ARBA" id="ARBA00022491"/>
    </source>
</evidence>
<evidence type="ECO:0000256" key="6">
    <source>
        <dbReference type="ARBA" id="ARBA00022679"/>
    </source>
</evidence>
<evidence type="ECO:0000256" key="13">
    <source>
        <dbReference type="ARBA" id="ARBA00023163"/>
    </source>
</evidence>
<dbReference type="PROSITE" id="PS50867">
    <property type="entry name" value="PRE_SET"/>
    <property type="match status" value="1"/>
</dbReference>
<keyword evidence="8" id="KW-0479">Metal-binding</keyword>
<dbReference type="SUPFAM" id="SSF54171">
    <property type="entry name" value="DNA-binding domain"/>
    <property type="match status" value="1"/>
</dbReference>
<feature type="domain" description="Pre-SET" evidence="17">
    <location>
        <begin position="666"/>
        <end position="739"/>
    </location>
</feature>
<evidence type="ECO:0000256" key="2">
    <source>
        <dbReference type="ARBA" id="ARBA00004286"/>
    </source>
</evidence>
<dbReference type="SMART" id="SM00391">
    <property type="entry name" value="MBD"/>
    <property type="match status" value="1"/>
</dbReference>
<evidence type="ECO:0000256" key="8">
    <source>
        <dbReference type="ARBA" id="ARBA00022723"/>
    </source>
</evidence>
<name>A0ABR4QR13_9CEST</name>
<keyword evidence="9" id="KW-0677">Repeat</keyword>
<keyword evidence="10" id="KW-0862">Zinc</keyword>
<dbReference type="Pfam" id="PF01429">
    <property type="entry name" value="MBD"/>
    <property type="match status" value="1"/>
</dbReference>
<evidence type="ECO:0000256" key="14">
    <source>
        <dbReference type="ARBA" id="ARBA00023242"/>
    </source>
</evidence>
<dbReference type="EMBL" id="JAKROA010000001">
    <property type="protein sequence ID" value="KAL5112003.1"/>
    <property type="molecule type" value="Genomic_DNA"/>
</dbReference>
<comment type="subcellular location">
    <subcellularLocation>
        <location evidence="2">Chromosome</location>
    </subcellularLocation>
    <subcellularLocation>
        <location evidence="1">Nucleus</location>
    </subcellularLocation>
</comment>
<evidence type="ECO:0000256" key="12">
    <source>
        <dbReference type="ARBA" id="ARBA00023015"/>
    </source>
</evidence>
<dbReference type="InterPro" id="IPR041292">
    <property type="entry name" value="Tudor_4"/>
</dbReference>
<proteinExistence type="predicted"/>
<keyword evidence="20" id="KW-1185">Reference proteome</keyword>
<dbReference type="InterPro" id="IPR007728">
    <property type="entry name" value="Pre-SET_dom"/>
</dbReference>